<dbReference type="GO" id="GO:0097196">
    <property type="term" value="C:Shu complex"/>
    <property type="evidence" value="ECO:0007669"/>
    <property type="project" value="TreeGrafter"/>
</dbReference>
<evidence type="ECO:0000313" key="3">
    <source>
        <dbReference type="EMBL" id="GIY31844.1"/>
    </source>
</evidence>
<evidence type="ECO:0000313" key="4">
    <source>
        <dbReference type="Proteomes" id="UP001054837"/>
    </source>
</evidence>
<name>A0AAV4SES6_9ARAC</name>
<dbReference type="GO" id="GO:0008270">
    <property type="term" value="F:zinc ion binding"/>
    <property type="evidence" value="ECO:0007669"/>
    <property type="project" value="UniProtKB-KW"/>
</dbReference>
<feature type="domain" description="SWIM-type" evidence="2">
    <location>
        <begin position="66"/>
        <end position="113"/>
    </location>
</feature>
<dbReference type="GO" id="GO:0000724">
    <property type="term" value="P:double-strand break repair via homologous recombination"/>
    <property type="evidence" value="ECO:0007669"/>
    <property type="project" value="TreeGrafter"/>
</dbReference>
<accession>A0AAV4SES6</accession>
<gene>
    <name evidence="3" type="primary">Zswim7</name>
    <name evidence="3" type="ORF">CDAR_107881</name>
</gene>
<dbReference type="Pfam" id="PF04434">
    <property type="entry name" value="SWIM"/>
    <property type="match status" value="1"/>
</dbReference>
<dbReference type="PANTHER" id="PTHR28498">
    <property type="entry name" value="ZINC FINGER SWIM DOMAIN-CONTAINING PROTEIN 7"/>
    <property type="match status" value="1"/>
</dbReference>
<dbReference type="PANTHER" id="PTHR28498:SF1">
    <property type="entry name" value="ZINC FINGER SWIM DOMAIN-CONTAINING PROTEIN 7"/>
    <property type="match status" value="1"/>
</dbReference>
<reference evidence="3 4" key="1">
    <citation type="submission" date="2021-06" db="EMBL/GenBank/DDBJ databases">
        <title>Caerostris darwini draft genome.</title>
        <authorList>
            <person name="Kono N."/>
            <person name="Arakawa K."/>
        </authorList>
    </citation>
    <scope>NUCLEOTIDE SEQUENCE [LARGE SCALE GENOMIC DNA]</scope>
</reference>
<keyword evidence="1" id="KW-0862">Zinc</keyword>
<proteinExistence type="predicted"/>
<sequence>MTSIIGETFTEIVETIRTEYEKEKKLSEGTLSMLSFLFDFTAVQALDLVDHRCVMLVNSPSGRELYKIQKNATEFHICLKNSNYCTCPSFSFHVLKKDQLMCKHKLAAVLSTAMGLCKEVQYADETVTLMLAGENNSL</sequence>
<dbReference type="Proteomes" id="UP001054837">
    <property type="component" value="Unassembled WGS sequence"/>
</dbReference>
<dbReference type="AlphaFoldDB" id="A0AAV4SES6"/>
<dbReference type="PROSITE" id="PS50966">
    <property type="entry name" value="ZF_SWIM"/>
    <property type="match status" value="1"/>
</dbReference>
<dbReference type="InterPro" id="IPR007527">
    <property type="entry name" value="Znf_SWIM"/>
</dbReference>
<protein>
    <submittedName>
        <fullName evidence="3">Zinc finger SWIM domain-containing protein 7</fullName>
    </submittedName>
</protein>
<organism evidence="3 4">
    <name type="scientific">Caerostris darwini</name>
    <dbReference type="NCBI Taxonomy" id="1538125"/>
    <lineage>
        <taxon>Eukaryota</taxon>
        <taxon>Metazoa</taxon>
        <taxon>Ecdysozoa</taxon>
        <taxon>Arthropoda</taxon>
        <taxon>Chelicerata</taxon>
        <taxon>Arachnida</taxon>
        <taxon>Araneae</taxon>
        <taxon>Araneomorphae</taxon>
        <taxon>Entelegynae</taxon>
        <taxon>Araneoidea</taxon>
        <taxon>Araneidae</taxon>
        <taxon>Caerostris</taxon>
    </lineage>
</organism>
<dbReference type="EMBL" id="BPLQ01007722">
    <property type="protein sequence ID" value="GIY31844.1"/>
    <property type="molecule type" value="Genomic_DNA"/>
</dbReference>
<keyword evidence="4" id="KW-1185">Reference proteome</keyword>
<comment type="caution">
    <text evidence="3">The sequence shown here is derived from an EMBL/GenBank/DDBJ whole genome shotgun (WGS) entry which is preliminary data.</text>
</comment>
<keyword evidence="1" id="KW-0863">Zinc-finger</keyword>
<evidence type="ECO:0000256" key="1">
    <source>
        <dbReference type="PROSITE-ProRule" id="PRU00325"/>
    </source>
</evidence>
<keyword evidence="1" id="KW-0479">Metal-binding</keyword>
<evidence type="ECO:0000259" key="2">
    <source>
        <dbReference type="PROSITE" id="PS50966"/>
    </source>
</evidence>